<evidence type="ECO:0000313" key="1">
    <source>
        <dbReference type="EMBL" id="OWM87221.1"/>
    </source>
</evidence>
<dbReference type="AlphaFoldDB" id="A0A218XRR8"/>
<accession>A0A218XRR8</accession>
<proteinExistence type="predicted"/>
<dbReference type="Proteomes" id="UP000197138">
    <property type="component" value="Unassembled WGS sequence"/>
</dbReference>
<gene>
    <name evidence="1" type="ORF">CDL15_Pgr010253</name>
</gene>
<dbReference type="EMBL" id="MTKT01000826">
    <property type="protein sequence ID" value="OWM87221.1"/>
    <property type="molecule type" value="Genomic_DNA"/>
</dbReference>
<reference evidence="2" key="1">
    <citation type="journal article" date="2017" name="Plant J.">
        <title>The pomegranate (Punica granatum L.) genome and the genomics of punicalagin biosynthesis.</title>
        <authorList>
            <person name="Qin G."/>
            <person name="Xu C."/>
            <person name="Ming R."/>
            <person name="Tang H."/>
            <person name="Guyot R."/>
            <person name="Kramer E.M."/>
            <person name="Hu Y."/>
            <person name="Yi X."/>
            <person name="Qi Y."/>
            <person name="Xu X."/>
            <person name="Gao Z."/>
            <person name="Pan H."/>
            <person name="Jian J."/>
            <person name="Tian Y."/>
            <person name="Yue Z."/>
            <person name="Xu Y."/>
        </authorList>
    </citation>
    <scope>NUCLEOTIDE SEQUENCE [LARGE SCALE GENOMIC DNA]</scope>
    <source>
        <strain evidence="2">cv. Dabenzi</strain>
    </source>
</reference>
<sequence>MKLRPQFYWNIENQESFTNSSELEHITEPQSIPEQKSSLMKLGFPEQAQMKSFISYYAAATLELSHPENEERKARALAATTAELEWRFDKKDFGRMKPAAEAGHQIVVLNQSLLLESMLMLH</sequence>
<evidence type="ECO:0000313" key="2">
    <source>
        <dbReference type="Proteomes" id="UP000197138"/>
    </source>
</evidence>
<comment type="caution">
    <text evidence="1">The sequence shown here is derived from an EMBL/GenBank/DDBJ whole genome shotgun (WGS) entry which is preliminary data.</text>
</comment>
<name>A0A218XRR8_PUNGR</name>
<protein>
    <submittedName>
        <fullName evidence="1">Uncharacterized protein</fullName>
    </submittedName>
</protein>
<organism evidence="1 2">
    <name type="scientific">Punica granatum</name>
    <name type="common">Pomegranate</name>
    <dbReference type="NCBI Taxonomy" id="22663"/>
    <lineage>
        <taxon>Eukaryota</taxon>
        <taxon>Viridiplantae</taxon>
        <taxon>Streptophyta</taxon>
        <taxon>Embryophyta</taxon>
        <taxon>Tracheophyta</taxon>
        <taxon>Spermatophyta</taxon>
        <taxon>Magnoliopsida</taxon>
        <taxon>eudicotyledons</taxon>
        <taxon>Gunneridae</taxon>
        <taxon>Pentapetalae</taxon>
        <taxon>rosids</taxon>
        <taxon>malvids</taxon>
        <taxon>Myrtales</taxon>
        <taxon>Lythraceae</taxon>
        <taxon>Punica</taxon>
    </lineage>
</organism>